<reference evidence="4" key="1">
    <citation type="submission" date="2015-07" db="EMBL/GenBank/DDBJ databases">
        <authorList>
            <person name="Rodrigo-Torres Lidia"/>
            <person name="Arahal R.David."/>
        </authorList>
    </citation>
    <scope>NUCLEOTIDE SEQUENCE [LARGE SCALE GENOMIC DNA]</scope>
    <source>
        <strain evidence="4">CECT 5096</strain>
    </source>
</reference>
<keyword evidence="1" id="KW-1133">Transmembrane helix</keyword>
<evidence type="ECO:0000313" key="4">
    <source>
        <dbReference type="Proteomes" id="UP000049983"/>
    </source>
</evidence>
<dbReference type="EMBL" id="CXWC01000013">
    <property type="protein sequence ID" value="CTQ77376.1"/>
    <property type="molecule type" value="Genomic_DNA"/>
</dbReference>
<keyword evidence="1" id="KW-0472">Membrane</keyword>
<protein>
    <recommendedName>
        <fullName evidence="2">SMODS and SLOG-associating 2TM effector domain-containing protein</fullName>
    </recommendedName>
</protein>
<dbReference type="InterPro" id="IPR041115">
    <property type="entry name" value="SLATT_5"/>
</dbReference>
<evidence type="ECO:0000256" key="1">
    <source>
        <dbReference type="SAM" id="Phobius"/>
    </source>
</evidence>
<dbReference type="Proteomes" id="UP000049983">
    <property type="component" value="Unassembled WGS sequence"/>
</dbReference>
<accession>A0A0M7ASI3</accession>
<dbReference type="Pfam" id="PF18160">
    <property type="entry name" value="SLATT_5"/>
    <property type="match status" value="1"/>
</dbReference>
<name>A0A0M7ASI3_9HYPH</name>
<feature type="transmembrane region" description="Helical" evidence="1">
    <location>
        <begin position="35"/>
        <end position="59"/>
    </location>
</feature>
<keyword evidence="4" id="KW-1185">Reference proteome</keyword>
<organism evidence="3 4">
    <name type="scientific">Roseibium album</name>
    <dbReference type="NCBI Taxonomy" id="311410"/>
    <lineage>
        <taxon>Bacteria</taxon>
        <taxon>Pseudomonadati</taxon>
        <taxon>Pseudomonadota</taxon>
        <taxon>Alphaproteobacteria</taxon>
        <taxon>Hyphomicrobiales</taxon>
        <taxon>Stappiaceae</taxon>
        <taxon>Roseibium</taxon>
    </lineage>
</organism>
<feature type="transmembrane region" description="Helical" evidence="1">
    <location>
        <begin position="65"/>
        <end position="86"/>
    </location>
</feature>
<dbReference type="AlphaFoldDB" id="A0A0M7ASI3"/>
<feature type="domain" description="SMODS and SLOG-associating 2TM effector" evidence="2">
    <location>
        <begin position="5"/>
        <end position="190"/>
    </location>
</feature>
<gene>
    <name evidence="3" type="ORF">LA5096_05117</name>
</gene>
<feature type="transmembrane region" description="Helical" evidence="1">
    <location>
        <begin position="173"/>
        <end position="194"/>
    </location>
</feature>
<evidence type="ECO:0000259" key="2">
    <source>
        <dbReference type="Pfam" id="PF18160"/>
    </source>
</evidence>
<proteinExistence type="predicted"/>
<sequence>MVMDAEEAKRLRRKMHYTKGARFEAHKRLLVKYRLSLWSISILSFYVICISIGLLVFLGQYDPNIGKYLTFLSVAMSVFIIILSLLNESNSYQSHSKSMHDCARDITRLYNSIPLSNKIDEEYYKEKLREYQIIIDKYDENHESLDLLCHRFRDPFNGDESVRFPYMQYFLNVYAWPIIYILAPLIVVFIFFFARI</sequence>
<keyword evidence="1" id="KW-0812">Transmembrane</keyword>
<dbReference type="NCBIfam" id="NF033631">
    <property type="entry name" value="SLATT_5"/>
    <property type="match status" value="1"/>
</dbReference>
<dbReference type="OrthoDB" id="7069355at2"/>
<evidence type="ECO:0000313" key="3">
    <source>
        <dbReference type="EMBL" id="CTQ77376.1"/>
    </source>
</evidence>